<keyword evidence="4 8" id="KW-0812">Transmembrane</keyword>
<dbReference type="PANTHER" id="PTHR11616">
    <property type="entry name" value="SODIUM/CHLORIDE DEPENDENT TRANSPORTER"/>
    <property type="match status" value="1"/>
</dbReference>
<evidence type="ECO:0000256" key="8">
    <source>
        <dbReference type="SAM" id="Phobius"/>
    </source>
</evidence>
<proteinExistence type="inferred from homology"/>
<evidence type="ECO:0000256" key="5">
    <source>
        <dbReference type="ARBA" id="ARBA00022847"/>
    </source>
</evidence>
<dbReference type="SUPFAM" id="SSF161070">
    <property type="entry name" value="SNF-like"/>
    <property type="match status" value="1"/>
</dbReference>
<gene>
    <name evidence="9" type="ORF">TBIB3V08_LOCUS1398</name>
</gene>
<dbReference type="Pfam" id="PF00209">
    <property type="entry name" value="SNF"/>
    <property type="match status" value="1"/>
</dbReference>
<protein>
    <submittedName>
        <fullName evidence="9">Uncharacterized protein</fullName>
    </submittedName>
</protein>
<dbReference type="AlphaFoldDB" id="A0A7R9ERE3"/>
<reference evidence="9" key="1">
    <citation type="submission" date="2020-11" db="EMBL/GenBank/DDBJ databases">
        <authorList>
            <person name="Tran Van P."/>
        </authorList>
    </citation>
    <scope>NUCLEOTIDE SEQUENCE</scope>
</reference>
<keyword evidence="6 8" id="KW-1133">Transmembrane helix</keyword>
<comment type="subcellular location">
    <subcellularLocation>
        <location evidence="1">Membrane</location>
        <topology evidence="1">Multi-pass membrane protein</topology>
    </subcellularLocation>
</comment>
<keyword evidence="5" id="KW-0769">Symport</keyword>
<dbReference type="GO" id="GO:0089718">
    <property type="term" value="P:amino acid import across plasma membrane"/>
    <property type="evidence" value="ECO:0007669"/>
    <property type="project" value="TreeGrafter"/>
</dbReference>
<comment type="similarity">
    <text evidence="2">Belongs to the sodium:neurotransmitter symporter (SNF) (TC 2.A.22) family.</text>
</comment>
<feature type="transmembrane region" description="Helical" evidence="8">
    <location>
        <begin position="120"/>
        <end position="143"/>
    </location>
</feature>
<dbReference type="InterPro" id="IPR037272">
    <property type="entry name" value="SNS_sf"/>
</dbReference>
<dbReference type="GO" id="GO:0005283">
    <property type="term" value="F:amino acid:sodium symporter activity"/>
    <property type="evidence" value="ECO:0007669"/>
    <property type="project" value="TreeGrafter"/>
</dbReference>
<evidence type="ECO:0000256" key="7">
    <source>
        <dbReference type="ARBA" id="ARBA00023136"/>
    </source>
</evidence>
<evidence type="ECO:0000256" key="1">
    <source>
        <dbReference type="ARBA" id="ARBA00004141"/>
    </source>
</evidence>
<accession>A0A7R9ERE3</accession>
<dbReference type="PROSITE" id="PS50267">
    <property type="entry name" value="NA_NEUROTRAN_SYMP_3"/>
    <property type="match status" value="1"/>
</dbReference>
<dbReference type="EMBL" id="OD564533">
    <property type="protein sequence ID" value="CAD7438813.1"/>
    <property type="molecule type" value="Genomic_DNA"/>
</dbReference>
<dbReference type="GO" id="GO:0015187">
    <property type="term" value="F:glycine transmembrane transporter activity"/>
    <property type="evidence" value="ECO:0007669"/>
    <property type="project" value="TreeGrafter"/>
</dbReference>
<keyword evidence="3" id="KW-0813">Transport</keyword>
<keyword evidence="7 8" id="KW-0472">Membrane</keyword>
<dbReference type="PANTHER" id="PTHR11616:SF236">
    <property type="entry name" value="TRANSPORTER"/>
    <property type="match status" value="1"/>
</dbReference>
<evidence type="ECO:0000256" key="2">
    <source>
        <dbReference type="ARBA" id="ARBA00006459"/>
    </source>
</evidence>
<dbReference type="GO" id="GO:0015179">
    <property type="term" value="F:L-amino acid transmembrane transporter activity"/>
    <property type="evidence" value="ECO:0007669"/>
    <property type="project" value="TreeGrafter"/>
</dbReference>
<evidence type="ECO:0000313" key="9">
    <source>
        <dbReference type="EMBL" id="CAD7438813.1"/>
    </source>
</evidence>
<organism evidence="9">
    <name type="scientific">Timema bartmani</name>
    <dbReference type="NCBI Taxonomy" id="61472"/>
    <lineage>
        <taxon>Eukaryota</taxon>
        <taxon>Metazoa</taxon>
        <taxon>Ecdysozoa</taxon>
        <taxon>Arthropoda</taxon>
        <taxon>Hexapoda</taxon>
        <taxon>Insecta</taxon>
        <taxon>Pterygota</taxon>
        <taxon>Neoptera</taxon>
        <taxon>Polyneoptera</taxon>
        <taxon>Phasmatodea</taxon>
        <taxon>Timematodea</taxon>
        <taxon>Timematoidea</taxon>
        <taxon>Timematidae</taxon>
        <taxon>Timema</taxon>
    </lineage>
</organism>
<feature type="transmembrane region" description="Helical" evidence="8">
    <location>
        <begin position="163"/>
        <end position="188"/>
    </location>
</feature>
<sequence length="264" mass="29096">MSWRNLIEGIRSETLLYKAARADCSKNVKAQVPDAKVAPYISPSGVKASVCLICFLVGLIFCTGAGEYWLTLFDSFAGTIGLVLVALLETLAVMYVYGHEKFTQDIEDMTGYRPGLYWQITWRLLGPLLMLCVLVSSVLNMILEKPHYKAWDANKGMTVEAAYPDWVMVVAILMITAGVLPIIIVFLLRRFQCLKLDVSIHQGAIRRIDTTVSTKEMMGDVDIYSSVTKVSVPVLLTEFGGRPRAPVVAESDQRLGCGGGPLLI</sequence>
<dbReference type="InterPro" id="IPR000175">
    <property type="entry name" value="Na/ntran_symport"/>
</dbReference>
<dbReference type="GO" id="GO:0005886">
    <property type="term" value="C:plasma membrane"/>
    <property type="evidence" value="ECO:0007669"/>
    <property type="project" value="TreeGrafter"/>
</dbReference>
<feature type="transmembrane region" description="Helical" evidence="8">
    <location>
        <begin position="50"/>
        <end position="70"/>
    </location>
</feature>
<name>A0A7R9ERE3_9NEOP</name>
<evidence type="ECO:0000256" key="4">
    <source>
        <dbReference type="ARBA" id="ARBA00022692"/>
    </source>
</evidence>
<evidence type="ECO:0000256" key="6">
    <source>
        <dbReference type="ARBA" id="ARBA00022989"/>
    </source>
</evidence>
<feature type="transmembrane region" description="Helical" evidence="8">
    <location>
        <begin position="76"/>
        <end position="99"/>
    </location>
</feature>
<evidence type="ECO:0000256" key="3">
    <source>
        <dbReference type="ARBA" id="ARBA00022448"/>
    </source>
</evidence>